<dbReference type="SUPFAM" id="SSF51735">
    <property type="entry name" value="NAD(P)-binding Rossmann-fold domains"/>
    <property type="match status" value="1"/>
</dbReference>
<reference evidence="2" key="1">
    <citation type="submission" date="2023-11" db="EMBL/GenBank/DDBJ databases">
        <title>Scrofimicrobium hongkongense sp. nov., isolated from a patient with peritonitis.</title>
        <authorList>
            <person name="Lao H.Y."/>
            <person name="Wong A.Y.P."/>
            <person name="Ng T.L."/>
            <person name="Wong R.Y.L."/>
            <person name="Yau M.C.Y."/>
            <person name="Lam J.Y.W."/>
            <person name="Siu G.K.H."/>
        </authorList>
    </citation>
    <scope>NUCLEOTIDE SEQUENCE</scope>
    <source>
        <strain evidence="2">R131</strain>
    </source>
</reference>
<dbReference type="KEGG" id="sapp:SAC06_09450"/>
<dbReference type="PANTHER" id="PTHR15020:SF50">
    <property type="entry name" value="UPF0659 PROTEIN YMR090W"/>
    <property type="match status" value="1"/>
</dbReference>
<proteinExistence type="predicted"/>
<dbReference type="InterPro" id="IPR036291">
    <property type="entry name" value="NAD(P)-bd_dom_sf"/>
</dbReference>
<evidence type="ECO:0000313" key="2">
    <source>
        <dbReference type="EMBL" id="XBW07856.1"/>
    </source>
</evidence>
<organism evidence="2">
    <name type="scientific">Scrofimicrobium appendicitidis</name>
    <dbReference type="NCBI Taxonomy" id="3079930"/>
    <lineage>
        <taxon>Bacteria</taxon>
        <taxon>Bacillati</taxon>
        <taxon>Actinomycetota</taxon>
        <taxon>Actinomycetes</taxon>
        <taxon>Actinomycetales</taxon>
        <taxon>Actinomycetaceae</taxon>
        <taxon>Scrofimicrobium</taxon>
    </lineage>
</organism>
<dbReference type="Pfam" id="PF13460">
    <property type="entry name" value="NAD_binding_10"/>
    <property type="match status" value="1"/>
</dbReference>
<sequence>MENPIRTVAIIGGHGKIAQLLTRLLVSRGDRVLSVVRNQAYFDELASLGAEPIIADIEAMDARDLAPALTECDAVVFAAGAGPGSGVRRKRTVDYGGSILSQQAALEANAQRFIQISALSVYRPVDPNADEVWQAYVRAKEDADKRLRRTTLDWTILRPGTLTDDPATGMIRAAKRLPHQETIEASISRADVAQVVADCLSLPETIRCEIDLVSGQTPIREALIQASNE</sequence>
<gene>
    <name evidence="2" type="ORF">SAC06_09450</name>
</gene>
<dbReference type="PANTHER" id="PTHR15020">
    <property type="entry name" value="FLAVIN REDUCTASE-RELATED"/>
    <property type="match status" value="1"/>
</dbReference>
<evidence type="ECO:0000259" key="1">
    <source>
        <dbReference type="Pfam" id="PF13460"/>
    </source>
</evidence>
<name>A0AAU7V5Z1_9ACTO</name>
<accession>A0AAU7V5Z1</accession>
<feature type="domain" description="NAD(P)-binding" evidence="1">
    <location>
        <begin position="12"/>
        <end position="201"/>
    </location>
</feature>
<dbReference type="RefSeq" id="WP_350258057.1">
    <property type="nucleotide sequence ID" value="NZ_CP138335.1"/>
</dbReference>
<dbReference type="Gene3D" id="3.40.50.720">
    <property type="entry name" value="NAD(P)-binding Rossmann-like Domain"/>
    <property type="match status" value="1"/>
</dbReference>
<dbReference type="InterPro" id="IPR016040">
    <property type="entry name" value="NAD(P)-bd_dom"/>
</dbReference>
<dbReference type="CDD" id="cd05243">
    <property type="entry name" value="SDR_a5"/>
    <property type="match status" value="1"/>
</dbReference>
<dbReference type="EMBL" id="CP138335">
    <property type="protein sequence ID" value="XBW07856.1"/>
    <property type="molecule type" value="Genomic_DNA"/>
</dbReference>
<protein>
    <submittedName>
        <fullName evidence="2">SDR family oxidoreductase</fullName>
    </submittedName>
</protein>
<dbReference type="AlphaFoldDB" id="A0AAU7V5Z1"/>